<accession>A0AC35TG23</accession>
<name>A0AC35TG23_9BILA</name>
<proteinExistence type="predicted"/>
<sequence>MGDKIDLVPSNPGIIQPYPDNFILPKVDFANCVDGQLNYVGIVEVTGRRVGLETIHTSFASSKSIDGGAMPLTLTNETLTPLDLTVAAETLDIRCLKSGHDERLEKVFIGLLVIIISLATVLFGSAIDLDIVWKTIKLPIGPCIGLFTQFFIMPAIATGIAYMIFIPRNEFAFALGIFITACAPGGGASNYWTLLLKGNANLSVSMTFFSNIASLVMMPFWIGLMSDRFVSPYGEQVELKTPFKKIIYSLLSMIIPLVIGVALARKFEGFKTKARQIVRPFLIFVLVFLIGFGCISSTYIFRIMSWNVVLGAALLPFFGFMFGCFTAIVCGQSPENVTAIAIETGVQNTGIAILILKTAFSAPMSDIACLVPILVACATPLPLAGCYLAHTIINKLKKKKEKPADVLEEVHIHEDTKSKAKECPLRIMGEPINEQKVSKFTLSPMLIINNQTKY</sequence>
<reference evidence="2" key="1">
    <citation type="submission" date="2016-11" db="UniProtKB">
        <authorList>
            <consortium name="WormBaseParasite"/>
        </authorList>
    </citation>
    <scope>IDENTIFICATION</scope>
    <source>
        <strain evidence="2">KR3021</strain>
    </source>
</reference>
<organism evidence="1 2">
    <name type="scientific">Rhabditophanes sp. KR3021</name>
    <dbReference type="NCBI Taxonomy" id="114890"/>
    <lineage>
        <taxon>Eukaryota</taxon>
        <taxon>Metazoa</taxon>
        <taxon>Ecdysozoa</taxon>
        <taxon>Nematoda</taxon>
        <taxon>Chromadorea</taxon>
        <taxon>Rhabditida</taxon>
        <taxon>Tylenchina</taxon>
        <taxon>Panagrolaimomorpha</taxon>
        <taxon>Strongyloidoidea</taxon>
        <taxon>Alloionematidae</taxon>
        <taxon>Rhabditophanes</taxon>
    </lineage>
</organism>
<protein>
    <submittedName>
        <fullName evidence="2">Ileal sodium/bile acid cotransporter</fullName>
    </submittedName>
</protein>
<evidence type="ECO:0000313" key="1">
    <source>
        <dbReference type="Proteomes" id="UP000095286"/>
    </source>
</evidence>
<dbReference type="Proteomes" id="UP000095286">
    <property type="component" value="Unplaced"/>
</dbReference>
<dbReference type="WBParaSite" id="RSKR_0000016100.1">
    <property type="protein sequence ID" value="RSKR_0000016100.1"/>
    <property type="gene ID" value="RSKR_0000016100"/>
</dbReference>
<evidence type="ECO:0000313" key="2">
    <source>
        <dbReference type="WBParaSite" id="RSKR_0000016100.1"/>
    </source>
</evidence>